<proteinExistence type="inferred from homology"/>
<dbReference type="InterPro" id="IPR023828">
    <property type="entry name" value="Peptidase_S8_Ser-AS"/>
</dbReference>
<comment type="caution">
    <text evidence="8">The sequence shown here is derived from an EMBL/GenBank/DDBJ whole genome shotgun (WGS) entry which is preliminary data.</text>
</comment>
<dbReference type="PANTHER" id="PTHR43806:SF11">
    <property type="entry name" value="CEREVISIN-RELATED"/>
    <property type="match status" value="1"/>
</dbReference>
<dbReference type="PROSITE" id="PS51318">
    <property type="entry name" value="TAT"/>
    <property type="match status" value="1"/>
</dbReference>
<dbReference type="GO" id="GO:0006508">
    <property type="term" value="P:proteolysis"/>
    <property type="evidence" value="ECO:0007669"/>
    <property type="project" value="UniProtKB-KW"/>
</dbReference>
<dbReference type="PRINTS" id="PR00723">
    <property type="entry name" value="SUBTILISIN"/>
</dbReference>
<dbReference type="Gene3D" id="2.60.120.380">
    <property type="match status" value="1"/>
</dbReference>
<dbReference type="EMBL" id="REFZ01000017">
    <property type="protein sequence ID" value="RQG98139.1"/>
    <property type="molecule type" value="Genomic_DNA"/>
</dbReference>
<feature type="region of interest" description="Disordered" evidence="6">
    <location>
        <begin position="534"/>
        <end position="576"/>
    </location>
</feature>
<evidence type="ECO:0000256" key="4">
    <source>
        <dbReference type="ARBA" id="ARBA00022825"/>
    </source>
</evidence>
<dbReference type="Proteomes" id="UP000281431">
    <property type="component" value="Unassembled WGS sequence"/>
</dbReference>
<evidence type="ECO:0000313" key="9">
    <source>
        <dbReference type="Proteomes" id="UP000281431"/>
    </source>
</evidence>
<feature type="region of interest" description="Disordered" evidence="6">
    <location>
        <begin position="381"/>
        <end position="433"/>
    </location>
</feature>
<dbReference type="GO" id="GO:0004252">
    <property type="term" value="F:serine-type endopeptidase activity"/>
    <property type="evidence" value="ECO:0007669"/>
    <property type="project" value="UniProtKB-UniRule"/>
</dbReference>
<feature type="compositionally biased region" description="Acidic residues" evidence="6">
    <location>
        <begin position="544"/>
        <end position="561"/>
    </location>
</feature>
<gene>
    <name evidence="8" type="ORF">EA472_18405</name>
</gene>
<evidence type="ECO:0000256" key="1">
    <source>
        <dbReference type="ARBA" id="ARBA00011073"/>
    </source>
</evidence>
<feature type="domain" description="Peptidase S8/S53" evidence="7">
    <location>
        <begin position="149"/>
        <end position="393"/>
    </location>
</feature>
<evidence type="ECO:0000313" key="8">
    <source>
        <dbReference type="EMBL" id="RQG98139.1"/>
    </source>
</evidence>
<evidence type="ECO:0000256" key="6">
    <source>
        <dbReference type="SAM" id="MobiDB-lite"/>
    </source>
</evidence>
<feature type="compositionally biased region" description="Acidic residues" evidence="6">
    <location>
        <begin position="408"/>
        <end position="433"/>
    </location>
</feature>
<evidence type="ECO:0000256" key="5">
    <source>
        <dbReference type="PROSITE-ProRule" id="PRU01240"/>
    </source>
</evidence>
<feature type="compositionally biased region" description="Acidic residues" evidence="6">
    <location>
        <begin position="636"/>
        <end position="645"/>
    </location>
</feature>
<evidence type="ECO:0000256" key="3">
    <source>
        <dbReference type="ARBA" id="ARBA00022801"/>
    </source>
</evidence>
<protein>
    <submittedName>
        <fullName evidence="8">Peptidase S8</fullName>
    </submittedName>
</protein>
<sequence length="673" mass="70297">MPPTDSAERDRRSVLKAAGALGAFFGSTGVASATPGRDPGSKEQELLVGVSSSTSDAESTVRSALSGNADVVHSNEVLEYVSIRFPAQTPEEAKERVEETLEGIDAIEYVEENATIQALYTPNDPHYGAQHAPQQVNCEGAWERTLGDDDVVISVVDQAVQHDHENLEPNVDDRIGEVFVGRMSEPYPANSNETHGTIVAGIAAGATDNATGHAGISNCTFLSARALDESGSGSLSDVADAIQWSADSGADVINLSLASSSDWRTLENACEYAVAQGCLLVGGAGNDGGSVLYPAAYDSVIAVSALTSNDGLASFSNRGSAIELAAPGTSLVSTTLDDGYTRASGTSMSTPVVSGVAGLVLSAYPDLSVEELREHLRETATDVGLSSSAQGYGRVDADAAVNTVPDGYEPDDGDDGDEGDGEDDTDDDDDDAEPAGRLLAFITEPDTRGAGYEFTAEGPVEFADAPYDSPSGGNIEGGTYVSEDFIEEDDGTWHAGGVTGGGHGDAFRVDGPVTSIDLEQPDGMWIELDGEERSTEEVIAETGGNDEQEDGGEEDDGDDDTDRCGAETETASVESSLRASWFGRRDRWSYALRTSNPCGATVSIDGPSDADFDLYVTTDGSRPSRTSYDEASTGDGSDEEVDVDLSGDETIRILVRAEDGSGSYTLTIEERGT</sequence>
<evidence type="ECO:0000256" key="2">
    <source>
        <dbReference type="ARBA" id="ARBA00022670"/>
    </source>
</evidence>
<organism evidence="8 9">
    <name type="scientific">Natrarchaeobius chitinivorans</name>
    <dbReference type="NCBI Taxonomy" id="1679083"/>
    <lineage>
        <taxon>Archaea</taxon>
        <taxon>Methanobacteriati</taxon>
        <taxon>Methanobacteriota</taxon>
        <taxon>Stenosarchaea group</taxon>
        <taxon>Halobacteria</taxon>
        <taxon>Halobacteriales</taxon>
        <taxon>Natrialbaceae</taxon>
        <taxon>Natrarchaeobius</taxon>
    </lineage>
</organism>
<dbReference type="PANTHER" id="PTHR43806">
    <property type="entry name" value="PEPTIDASE S8"/>
    <property type="match status" value="1"/>
</dbReference>
<keyword evidence="9" id="KW-1185">Reference proteome</keyword>
<dbReference type="PROSITE" id="PS51892">
    <property type="entry name" value="SUBTILASE"/>
    <property type="match status" value="1"/>
</dbReference>
<dbReference type="PROSITE" id="PS00138">
    <property type="entry name" value="SUBTILASE_SER"/>
    <property type="match status" value="1"/>
</dbReference>
<dbReference type="InterPro" id="IPR036852">
    <property type="entry name" value="Peptidase_S8/S53_dom_sf"/>
</dbReference>
<dbReference type="SUPFAM" id="SSF52743">
    <property type="entry name" value="Subtilisin-like"/>
    <property type="match status" value="1"/>
</dbReference>
<reference evidence="8 9" key="1">
    <citation type="submission" date="2018-10" db="EMBL/GenBank/DDBJ databases">
        <title>Natrarchaeobius chitinivorans gen. nov., sp. nov., and Natrarchaeobius haloalkaliphilus sp. nov., alkaliphilic, chitin-utilizing haloarchaea from hypersaline alkaline lakes.</title>
        <authorList>
            <person name="Sorokin D.Y."/>
            <person name="Elcheninov A.G."/>
            <person name="Kostrikina N.A."/>
            <person name="Bale N.J."/>
            <person name="Sinninghe Damste J.S."/>
            <person name="Khijniak T.V."/>
            <person name="Kublanov I.V."/>
            <person name="Toshchakov S.V."/>
        </authorList>
    </citation>
    <scope>NUCLEOTIDE SEQUENCE [LARGE SCALE GENOMIC DNA]</scope>
    <source>
        <strain evidence="8 9">AArcht7</strain>
    </source>
</reference>
<dbReference type="InterPro" id="IPR015500">
    <property type="entry name" value="Peptidase_S8_subtilisin-rel"/>
</dbReference>
<comment type="similarity">
    <text evidence="1 5">Belongs to the peptidase S8 family.</text>
</comment>
<dbReference type="InterPro" id="IPR006311">
    <property type="entry name" value="TAT_signal"/>
</dbReference>
<keyword evidence="4 5" id="KW-0720">Serine protease</keyword>
<name>A0A3N6PEE6_NATCH</name>
<dbReference type="InterPro" id="IPR050131">
    <property type="entry name" value="Peptidase_S8_subtilisin-like"/>
</dbReference>
<feature type="active site" description="Charge relay system" evidence="5">
    <location>
        <position position="347"/>
    </location>
</feature>
<feature type="region of interest" description="Disordered" evidence="6">
    <location>
        <begin position="617"/>
        <end position="645"/>
    </location>
</feature>
<accession>A0A3N6PEE6</accession>
<feature type="compositionally biased region" description="Polar residues" evidence="6">
    <location>
        <begin position="618"/>
        <end position="630"/>
    </location>
</feature>
<dbReference type="PROSITE" id="PS00137">
    <property type="entry name" value="SUBTILASE_HIS"/>
    <property type="match status" value="1"/>
</dbReference>
<keyword evidence="2 5" id="KW-0645">Protease</keyword>
<dbReference type="OrthoDB" id="341609at2157"/>
<dbReference type="AlphaFoldDB" id="A0A3N6PEE6"/>
<dbReference type="Pfam" id="PF00082">
    <property type="entry name" value="Peptidase_S8"/>
    <property type="match status" value="1"/>
</dbReference>
<feature type="active site" description="Charge relay system" evidence="5">
    <location>
        <position position="195"/>
    </location>
</feature>
<dbReference type="InterPro" id="IPR000209">
    <property type="entry name" value="Peptidase_S8/S53_dom"/>
</dbReference>
<dbReference type="InterPro" id="IPR022398">
    <property type="entry name" value="Peptidase_S8_His-AS"/>
</dbReference>
<keyword evidence="3 5" id="KW-0378">Hydrolase</keyword>
<evidence type="ECO:0000259" key="7">
    <source>
        <dbReference type="Pfam" id="PF00082"/>
    </source>
</evidence>
<feature type="active site" description="Charge relay system" evidence="5">
    <location>
        <position position="157"/>
    </location>
</feature>
<dbReference type="Gene3D" id="3.40.50.200">
    <property type="entry name" value="Peptidase S8/S53 domain"/>
    <property type="match status" value="1"/>
</dbReference>